<accession>A0A9X3MMN8</accession>
<dbReference type="RefSeq" id="WP_270037966.1">
    <property type="nucleotide sequence ID" value="NZ_JAPDOD010000002.1"/>
</dbReference>
<dbReference type="Proteomes" id="UP001149140">
    <property type="component" value="Unassembled WGS sequence"/>
</dbReference>
<name>A0A9X3MMN8_9ACTN</name>
<dbReference type="Pfam" id="PF08843">
    <property type="entry name" value="AbiEii"/>
    <property type="match status" value="1"/>
</dbReference>
<proteinExistence type="predicted"/>
<dbReference type="EMBL" id="JAPDOD010000002">
    <property type="protein sequence ID" value="MDA0159289.1"/>
    <property type="molecule type" value="Genomic_DNA"/>
</dbReference>
<dbReference type="InterPro" id="IPR014942">
    <property type="entry name" value="AbiEii"/>
</dbReference>
<gene>
    <name evidence="1" type="ORF">OM076_03340</name>
</gene>
<dbReference type="GO" id="GO:0016740">
    <property type="term" value="F:transferase activity"/>
    <property type="evidence" value="ECO:0007669"/>
    <property type="project" value="UniProtKB-KW"/>
</dbReference>
<organism evidence="1 2">
    <name type="scientific">Solirubrobacter ginsenosidimutans</name>
    <dbReference type="NCBI Taxonomy" id="490573"/>
    <lineage>
        <taxon>Bacteria</taxon>
        <taxon>Bacillati</taxon>
        <taxon>Actinomycetota</taxon>
        <taxon>Thermoleophilia</taxon>
        <taxon>Solirubrobacterales</taxon>
        <taxon>Solirubrobacteraceae</taxon>
        <taxon>Solirubrobacter</taxon>
    </lineage>
</organism>
<sequence>MPLVTLGYLIAQKLHACTDHSIPEWANDRARDLVDVLLVRRRLADTELAEVRQACVEIFRLREKHAWPPTITVLPAWPQLYRAEVAKIPGFTPTDVDHAADDVAALIAQIDTATD</sequence>
<protein>
    <submittedName>
        <fullName evidence="1">Nucleotidyl transferase AbiEii/AbiGii toxin family protein</fullName>
    </submittedName>
</protein>
<reference evidence="1" key="1">
    <citation type="submission" date="2022-10" db="EMBL/GenBank/DDBJ databases">
        <title>The WGS of Solirubrobacter ginsenosidimutans DSM 21036.</title>
        <authorList>
            <person name="Jiang Z."/>
        </authorList>
    </citation>
    <scope>NUCLEOTIDE SEQUENCE</scope>
    <source>
        <strain evidence="1">DSM 21036</strain>
    </source>
</reference>
<evidence type="ECO:0000313" key="1">
    <source>
        <dbReference type="EMBL" id="MDA0159289.1"/>
    </source>
</evidence>
<comment type="caution">
    <text evidence="1">The sequence shown here is derived from an EMBL/GenBank/DDBJ whole genome shotgun (WGS) entry which is preliminary data.</text>
</comment>
<keyword evidence="2" id="KW-1185">Reference proteome</keyword>
<keyword evidence="1" id="KW-0808">Transferase</keyword>
<dbReference type="AlphaFoldDB" id="A0A9X3MMN8"/>
<evidence type="ECO:0000313" key="2">
    <source>
        <dbReference type="Proteomes" id="UP001149140"/>
    </source>
</evidence>